<organism evidence="4 5">
    <name type="scientific">Acetatifactor muris</name>
    <dbReference type="NCBI Taxonomy" id="879566"/>
    <lineage>
        <taxon>Bacteria</taxon>
        <taxon>Bacillati</taxon>
        <taxon>Bacillota</taxon>
        <taxon>Clostridia</taxon>
        <taxon>Lachnospirales</taxon>
        <taxon>Lachnospiraceae</taxon>
        <taxon>Acetatifactor</taxon>
    </lineage>
</organism>
<proteinExistence type="inferred from homology"/>
<dbReference type="GO" id="GO:0003796">
    <property type="term" value="F:lysozyme activity"/>
    <property type="evidence" value="ECO:0007669"/>
    <property type="project" value="UniProtKB-EC"/>
</dbReference>
<dbReference type="GO" id="GO:0009253">
    <property type="term" value="P:peptidoglycan catabolic process"/>
    <property type="evidence" value="ECO:0007669"/>
    <property type="project" value="InterPro"/>
</dbReference>
<gene>
    <name evidence="4" type="primary">lyc_2</name>
    <name evidence="4" type="ORF">AMURIS_02287</name>
</gene>
<dbReference type="Proteomes" id="UP000236311">
    <property type="component" value="Unassembled WGS sequence"/>
</dbReference>
<dbReference type="PANTHER" id="PTHR34135:SF2">
    <property type="entry name" value="LYSOZYME"/>
    <property type="match status" value="1"/>
</dbReference>
<dbReference type="AlphaFoldDB" id="A0A2K4ZGK2"/>
<dbReference type="InterPro" id="IPR017853">
    <property type="entry name" value="GH"/>
</dbReference>
<comment type="similarity">
    <text evidence="1">Belongs to the glycosyl hydrolase 25 family.</text>
</comment>
<dbReference type="OrthoDB" id="9765879at2"/>
<evidence type="ECO:0000256" key="2">
    <source>
        <dbReference type="SAM" id="MobiDB-lite"/>
    </source>
</evidence>
<protein>
    <submittedName>
        <fullName evidence="4">Autolytic lysozyme</fullName>
        <ecNumber evidence="4">3.2.1.17</ecNumber>
    </submittedName>
</protein>
<dbReference type="PROSITE" id="PS51904">
    <property type="entry name" value="GLYCOSYL_HYDROL_F25_2"/>
    <property type="match status" value="1"/>
</dbReference>
<reference evidence="4 5" key="1">
    <citation type="submission" date="2018-01" db="EMBL/GenBank/DDBJ databases">
        <authorList>
            <person name="Gaut B.S."/>
            <person name="Morton B.R."/>
            <person name="Clegg M.T."/>
            <person name="Duvall M.R."/>
        </authorList>
    </citation>
    <scope>NUCLEOTIDE SEQUENCE [LARGE SCALE GENOMIC DNA]</scope>
    <source>
        <strain evidence="4">GP69</strain>
    </source>
</reference>
<feature type="region of interest" description="Disordered" evidence="2">
    <location>
        <begin position="64"/>
        <end position="91"/>
    </location>
</feature>
<dbReference type="EMBL" id="OFSM01000010">
    <property type="protein sequence ID" value="SOY29566.1"/>
    <property type="molecule type" value="Genomic_DNA"/>
</dbReference>
<keyword evidence="5" id="KW-1185">Reference proteome</keyword>
<keyword evidence="3" id="KW-0812">Transmembrane</keyword>
<evidence type="ECO:0000313" key="5">
    <source>
        <dbReference type="Proteomes" id="UP000236311"/>
    </source>
</evidence>
<keyword evidence="4" id="KW-0378">Hydrolase</keyword>
<dbReference type="CDD" id="cd06414">
    <property type="entry name" value="GH25_LytC-like"/>
    <property type="match status" value="1"/>
</dbReference>
<dbReference type="EC" id="3.2.1.17" evidence="4"/>
<evidence type="ECO:0000256" key="1">
    <source>
        <dbReference type="ARBA" id="ARBA00010646"/>
    </source>
</evidence>
<keyword evidence="3" id="KW-1133">Transmembrane helix</keyword>
<dbReference type="InterPro" id="IPR002053">
    <property type="entry name" value="Glyco_hydro_25"/>
</dbReference>
<feature type="transmembrane region" description="Helical" evidence="3">
    <location>
        <begin position="33"/>
        <end position="58"/>
    </location>
</feature>
<sequence>MEDNRMEDKRNTAALNERNAVKSRGRKRRRNRAVAMFICLTVMVAVMYGTVTLCMWIADKMKEPSPVSGNAEGSRGGSGSSNDGVEKIGLDENGNVVDADGNVIGVLSDAMVYSQAEMEAQVTGAREQATADVLEGIRTKLNDGDSIMETLRPLYPDDLIVYSGGQYHFVPINRSLKQSQLDETCLNVLESGEYQYIQDGQVISHKGIDVSKHQGTIDWQMVAQDGVEFAFIRVGFRGYETGKLVEDEFFEANITGAIAAGIKVGVYFYSQAVDETEVREEAEFVLEKIAPYKIDCPVVFDVEKAAGNGRMNGITVEQRTGLTQLFCTIIENAGYRPMIYYNTEMGALMLGLEALEDYDKWFAAYSDRFYYPYEYKIWQYSQNGTVQGINGNVDLNISFGPLWEE</sequence>
<dbReference type="Pfam" id="PF01183">
    <property type="entry name" value="Glyco_hydro_25"/>
    <property type="match status" value="1"/>
</dbReference>
<dbReference type="PANTHER" id="PTHR34135">
    <property type="entry name" value="LYSOZYME"/>
    <property type="match status" value="1"/>
</dbReference>
<dbReference type="GO" id="GO:0016052">
    <property type="term" value="P:carbohydrate catabolic process"/>
    <property type="evidence" value="ECO:0007669"/>
    <property type="project" value="TreeGrafter"/>
</dbReference>
<dbReference type="Gene3D" id="3.20.20.80">
    <property type="entry name" value="Glycosidases"/>
    <property type="match status" value="1"/>
</dbReference>
<evidence type="ECO:0000256" key="3">
    <source>
        <dbReference type="SAM" id="Phobius"/>
    </source>
</evidence>
<evidence type="ECO:0000313" key="4">
    <source>
        <dbReference type="EMBL" id="SOY29566.1"/>
    </source>
</evidence>
<name>A0A2K4ZGK2_9FIRM</name>
<accession>A0A2K4ZGK2</accession>
<dbReference type="RefSeq" id="WP_103239657.1">
    <property type="nucleotide sequence ID" value="NZ_JANJZD010000001.1"/>
</dbReference>
<keyword evidence="3" id="KW-0472">Membrane</keyword>
<keyword evidence="4" id="KW-0326">Glycosidase</keyword>
<dbReference type="SUPFAM" id="SSF51445">
    <property type="entry name" value="(Trans)glycosidases"/>
    <property type="match status" value="1"/>
</dbReference>
<feature type="compositionally biased region" description="Basic and acidic residues" evidence="2">
    <location>
        <begin position="1"/>
        <end position="11"/>
    </location>
</feature>
<dbReference type="GO" id="GO:0016998">
    <property type="term" value="P:cell wall macromolecule catabolic process"/>
    <property type="evidence" value="ECO:0007669"/>
    <property type="project" value="InterPro"/>
</dbReference>
<feature type="region of interest" description="Disordered" evidence="2">
    <location>
        <begin position="1"/>
        <end position="26"/>
    </location>
</feature>